<dbReference type="InterPro" id="IPR011644">
    <property type="entry name" value="Heme_NO-bd"/>
</dbReference>
<proteinExistence type="predicted"/>
<evidence type="ECO:0000259" key="1">
    <source>
        <dbReference type="Pfam" id="PF07700"/>
    </source>
</evidence>
<dbReference type="PANTHER" id="PTHR45655:SF13">
    <property type="entry name" value="SOLUBLE GUANYLATE CYCLASE GCY-32-RELATED"/>
    <property type="match status" value="1"/>
</dbReference>
<gene>
    <name evidence="2" type="ORF">DFR39_101311</name>
</gene>
<dbReference type="Gene3D" id="3.90.1520.10">
    <property type="entry name" value="H-NOX domain"/>
    <property type="match status" value="1"/>
</dbReference>
<dbReference type="OrthoDB" id="7266652at2"/>
<dbReference type="InterPro" id="IPR024096">
    <property type="entry name" value="NO_sig/Golgi_transp_ligand-bd"/>
</dbReference>
<dbReference type="SUPFAM" id="SSF111126">
    <property type="entry name" value="Ligand-binding domain in the NO signalling and Golgi transport"/>
    <property type="match status" value="1"/>
</dbReference>
<evidence type="ECO:0000313" key="2">
    <source>
        <dbReference type="EMBL" id="TDP12837.1"/>
    </source>
</evidence>
<accession>A0A4V3CK73</accession>
<reference evidence="2 3" key="1">
    <citation type="submission" date="2019-03" db="EMBL/GenBank/DDBJ databases">
        <title>Genomic Encyclopedia of Type Strains, Phase IV (KMG-IV): sequencing the most valuable type-strain genomes for metagenomic binning, comparative biology and taxonomic classification.</title>
        <authorList>
            <person name="Goeker M."/>
        </authorList>
    </citation>
    <scope>NUCLEOTIDE SEQUENCE [LARGE SCALE GENOMIC DNA]</scope>
    <source>
        <strain evidence="2 3">DSM 25082</strain>
    </source>
</reference>
<feature type="domain" description="Heme NO-binding" evidence="1">
    <location>
        <begin position="2"/>
        <end position="165"/>
    </location>
</feature>
<keyword evidence="3" id="KW-1185">Reference proteome</keyword>
<dbReference type="EMBL" id="SNXE01000001">
    <property type="protein sequence ID" value="TDP12837.1"/>
    <property type="molecule type" value="Genomic_DNA"/>
</dbReference>
<dbReference type="GO" id="GO:0020037">
    <property type="term" value="F:heme binding"/>
    <property type="evidence" value="ECO:0007669"/>
    <property type="project" value="InterPro"/>
</dbReference>
<dbReference type="RefSeq" id="WP_133601773.1">
    <property type="nucleotide sequence ID" value="NZ_JAUFPJ010000015.1"/>
</dbReference>
<dbReference type="Proteomes" id="UP000295357">
    <property type="component" value="Unassembled WGS sequence"/>
</dbReference>
<dbReference type="AlphaFoldDB" id="A0A4V3CK73"/>
<name>A0A4V3CK73_9BURK</name>
<sequence>MYGLVNRAVRDLVVSLRGEPGWQRIRERAGCPDEEFLSMQTYPDELTYRLVGAASEELGLPASQVLHAFGEHWILYTAQKGYGDLLDGFGHSTREFLSRLNDMHGRVETVFSEMSMPYFELQDHPSGEPERFVLLYQSQRPGLSAFVVGLLHGLAKRFGETIEVSQTDDRSQGAAADRFEIRIQHG</sequence>
<protein>
    <submittedName>
        <fullName evidence="2">Heme-NO-binding protein</fullName>
    </submittedName>
</protein>
<dbReference type="PANTHER" id="PTHR45655">
    <property type="entry name" value="GUANYLATE CYCLASE SOLUBLE SUBUNIT BETA-2"/>
    <property type="match status" value="1"/>
</dbReference>
<comment type="caution">
    <text evidence="2">The sequence shown here is derived from an EMBL/GenBank/DDBJ whole genome shotgun (WGS) entry which is preliminary data.</text>
</comment>
<dbReference type="Pfam" id="PF07700">
    <property type="entry name" value="HNOB"/>
    <property type="match status" value="1"/>
</dbReference>
<dbReference type="InterPro" id="IPR038158">
    <property type="entry name" value="H-NOX_domain_sf"/>
</dbReference>
<evidence type="ECO:0000313" key="3">
    <source>
        <dbReference type="Proteomes" id="UP000295357"/>
    </source>
</evidence>
<organism evidence="2 3">
    <name type="scientific">Roseateles asaccharophilus</name>
    <dbReference type="NCBI Taxonomy" id="582607"/>
    <lineage>
        <taxon>Bacteria</taxon>
        <taxon>Pseudomonadati</taxon>
        <taxon>Pseudomonadota</taxon>
        <taxon>Betaproteobacteria</taxon>
        <taxon>Burkholderiales</taxon>
        <taxon>Sphaerotilaceae</taxon>
        <taxon>Roseateles</taxon>
    </lineage>
</organism>